<dbReference type="NCBIfam" id="TIGR00277">
    <property type="entry name" value="HDIG"/>
    <property type="match status" value="1"/>
</dbReference>
<accession>A0A6S6SXF7</accession>
<reference evidence="4" key="1">
    <citation type="submission" date="2020-01" db="EMBL/GenBank/DDBJ databases">
        <authorList>
            <person name="Meier V. D."/>
            <person name="Meier V D."/>
        </authorList>
    </citation>
    <scope>NUCLEOTIDE SEQUENCE</scope>
    <source>
        <strain evidence="4">HLG_WM_MAG_05</strain>
    </source>
</reference>
<dbReference type="InterPro" id="IPR050124">
    <property type="entry name" value="tRNA_CCA-adding_enzyme"/>
</dbReference>
<organism evidence="4">
    <name type="scientific">uncultured Sulfurovum sp</name>
    <dbReference type="NCBI Taxonomy" id="269237"/>
    <lineage>
        <taxon>Bacteria</taxon>
        <taxon>Pseudomonadati</taxon>
        <taxon>Campylobacterota</taxon>
        <taxon>Epsilonproteobacteria</taxon>
        <taxon>Campylobacterales</taxon>
        <taxon>Sulfurovaceae</taxon>
        <taxon>Sulfurovum</taxon>
        <taxon>environmental samples</taxon>
    </lineage>
</organism>
<evidence type="ECO:0000256" key="1">
    <source>
        <dbReference type="ARBA" id="ARBA00022741"/>
    </source>
</evidence>
<evidence type="ECO:0000313" key="4">
    <source>
        <dbReference type="EMBL" id="CAA6815360.1"/>
    </source>
</evidence>
<keyword evidence="2" id="KW-0472">Membrane</keyword>
<dbReference type="Gene3D" id="1.10.3210.10">
    <property type="entry name" value="Hypothetical protein af1432"/>
    <property type="match status" value="1"/>
</dbReference>
<dbReference type="InterPro" id="IPR006674">
    <property type="entry name" value="HD_domain"/>
</dbReference>
<protein>
    <recommendedName>
        <fullName evidence="3">HD domain-containing protein</fullName>
    </recommendedName>
</protein>
<evidence type="ECO:0000259" key="3">
    <source>
        <dbReference type="Pfam" id="PF01966"/>
    </source>
</evidence>
<name>A0A6S6SXF7_9BACT</name>
<dbReference type="CDD" id="cd00077">
    <property type="entry name" value="HDc"/>
    <property type="match status" value="1"/>
</dbReference>
<sequence>MVELLHWFQTNYPELKFALLSSHHNFDDSDTNPYHVEGDCWSHTMLVCKIAELKGYDKVVQVAALLHDIGKPASRKVNSQNNHVQFFGHEVLSSKMAEPLVEDLVKRSFLENMDEAKEVLELIALHAYLYQESDVDIIYEKFKNRLDFFKHLLELRVCDDLGRFSKTMGESTLDTQAILEKIEKNSC</sequence>
<dbReference type="SUPFAM" id="SSF109604">
    <property type="entry name" value="HD-domain/PDEase-like"/>
    <property type="match status" value="1"/>
</dbReference>
<gene>
    <name evidence="4" type="ORF">HELGO_WM15852</name>
</gene>
<dbReference type="Pfam" id="PF01966">
    <property type="entry name" value="HD"/>
    <property type="match status" value="1"/>
</dbReference>
<dbReference type="AlphaFoldDB" id="A0A6S6SXF7"/>
<dbReference type="InterPro" id="IPR003607">
    <property type="entry name" value="HD/PDEase_dom"/>
</dbReference>
<keyword evidence="1" id="KW-0547">Nucleotide-binding</keyword>
<dbReference type="EMBL" id="CACVAU010000045">
    <property type="protein sequence ID" value="CAA6815360.1"/>
    <property type="molecule type" value="Genomic_DNA"/>
</dbReference>
<dbReference type="GO" id="GO:0000166">
    <property type="term" value="F:nucleotide binding"/>
    <property type="evidence" value="ECO:0007669"/>
    <property type="project" value="UniProtKB-KW"/>
</dbReference>
<dbReference type="InterPro" id="IPR006675">
    <property type="entry name" value="HDIG_dom"/>
</dbReference>
<evidence type="ECO:0000256" key="2">
    <source>
        <dbReference type="ARBA" id="ARBA00023136"/>
    </source>
</evidence>
<proteinExistence type="predicted"/>
<feature type="domain" description="HD" evidence="3">
    <location>
        <begin position="43"/>
        <end position="131"/>
    </location>
</feature>
<dbReference type="PANTHER" id="PTHR47545">
    <property type="entry name" value="MULTIFUNCTIONAL CCA PROTEIN"/>
    <property type="match status" value="1"/>
</dbReference>